<feature type="transmembrane region" description="Helical" evidence="14">
    <location>
        <begin position="155"/>
        <end position="180"/>
    </location>
</feature>
<evidence type="ECO:0000256" key="12">
    <source>
        <dbReference type="ARBA" id="ARBA00033708"/>
    </source>
</evidence>
<keyword evidence="9 14" id="KW-0406">Ion transport</keyword>
<reference evidence="15 16" key="1">
    <citation type="submission" date="2016-01" db="EMBL/GenBank/DDBJ databases">
        <title>Complete genome sequence of strain Lentibacillus amyloliquefaciens LAM0015T isolated from saline sediment.</title>
        <authorList>
            <person name="Wang J.-L."/>
            <person name="He M.-X."/>
        </authorList>
    </citation>
    <scope>NUCLEOTIDE SEQUENCE [LARGE SCALE GENOMIC DNA]</scope>
    <source>
        <strain evidence="15 16">LAM0015</strain>
    </source>
</reference>
<gene>
    <name evidence="15" type="ORF">AOX59_17340</name>
</gene>
<dbReference type="RefSeq" id="WP_068447422.1">
    <property type="nucleotide sequence ID" value="NZ_CP013862.1"/>
</dbReference>
<evidence type="ECO:0000256" key="10">
    <source>
        <dbReference type="ARBA" id="ARBA00023136"/>
    </source>
</evidence>
<evidence type="ECO:0000256" key="9">
    <source>
        <dbReference type="ARBA" id="ARBA00023065"/>
    </source>
</evidence>
<keyword evidence="6 14" id="KW-0769">Symport</keyword>
<evidence type="ECO:0000256" key="1">
    <source>
        <dbReference type="ARBA" id="ARBA00004651"/>
    </source>
</evidence>
<feature type="transmembrane region" description="Helical" evidence="14">
    <location>
        <begin position="310"/>
        <end position="331"/>
    </location>
</feature>
<evidence type="ECO:0000313" key="15">
    <source>
        <dbReference type="EMBL" id="ALX50183.1"/>
    </source>
</evidence>
<protein>
    <recommendedName>
        <fullName evidence="14">Sodium/proline symporter</fullName>
    </recommendedName>
    <alternativeName>
        <fullName evidence="14">Proline permease</fullName>
    </alternativeName>
</protein>
<feature type="transmembrane region" description="Helical" evidence="14">
    <location>
        <begin position="187"/>
        <end position="209"/>
    </location>
</feature>
<evidence type="ECO:0000256" key="3">
    <source>
        <dbReference type="ARBA" id="ARBA00022448"/>
    </source>
</evidence>
<feature type="transmembrane region" description="Helical" evidence="14">
    <location>
        <begin position="122"/>
        <end position="143"/>
    </location>
</feature>
<dbReference type="PANTHER" id="PTHR48086:SF3">
    <property type="entry name" value="SODIUM_PROLINE SYMPORTER"/>
    <property type="match status" value="1"/>
</dbReference>
<dbReference type="InterPro" id="IPR050277">
    <property type="entry name" value="Sodium:Solute_Symporter"/>
</dbReference>
<keyword evidence="8 14" id="KW-0915">Sodium</keyword>
<comment type="catalytic activity">
    <reaction evidence="12">
        <text>L-proline(in) + Na(+)(in) = L-proline(out) + Na(+)(out)</text>
        <dbReference type="Rhea" id="RHEA:28967"/>
        <dbReference type="ChEBI" id="CHEBI:29101"/>
        <dbReference type="ChEBI" id="CHEBI:60039"/>
    </reaction>
</comment>
<evidence type="ECO:0000256" key="7">
    <source>
        <dbReference type="ARBA" id="ARBA00022989"/>
    </source>
</evidence>
<feature type="transmembrane region" description="Helical" evidence="14">
    <location>
        <begin position="6"/>
        <end position="23"/>
    </location>
</feature>
<accession>A0A0U4F3V1</accession>
<evidence type="ECO:0000256" key="5">
    <source>
        <dbReference type="ARBA" id="ARBA00022692"/>
    </source>
</evidence>
<feature type="transmembrane region" description="Helical" evidence="14">
    <location>
        <begin position="421"/>
        <end position="440"/>
    </location>
</feature>
<evidence type="ECO:0000256" key="14">
    <source>
        <dbReference type="RuleBase" id="RU366012"/>
    </source>
</evidence>
<dbReference type="OrthoDB" id="9810181at2"/>
<keyword evidence="10 14" id="KW-0472">Membrane</keyword>
<evidence type="ECO:0000256" key="2">
    <source>
        <dbReference type="ARBA" id="ARBA00006434"/>
    </source>
</evidence>
<feature type="transmembrane region" description="Helical" evidence="14">
    <location>
        <begin position="229"/>
        <end position="252"/>
    </location>
</feature>
<keyword evidence="14" id="KW-0029">Amino-acid transport</keyword>
<comment type="similarity">
    <text evidence="2 13">Belongs to the sodium:solute symporter (SSF) (TC 2.A.21) family.</text>
</comment>
<dbReference type="GO" id="GO:0031402">
    <property type="term" value="F:sodium ion binding"/>
    <property type="evidence" value="ECO:0007669"/>
    <property type="project" value="UniProtKB-UniRule"/>
</dbReference>
<evidence type="ECO:0000256" key="8">
    <source>
        <dbReference type="ARBA" id="ARBA00023053"/>
    </source>
</evidence>
<dbReference type="InterPro" id="IPR001734">
    <property type="entry name" value="Na/solute_symporter"/>
</dbReference>
<dbReference type="PROSITE" id="PS50283">
    <property type="entry name" value="NA_SOLUT_SYMP_3"/>
    <property type="match status" value="1"/>
</dbReference>
<keyword evidence="4 14" id="KW-1003">Cell membrane</keyword>
<keyword evidence="11 14" id="KW-0739">Sodium transport</keyword>
<evidence type="ECO:0000256" key="11">
    <source>
        <dbReference type="ARBA" id="ARBA00023201"/>
    </source>
</evidence>
<dbReference type="EMBL" id="CP013862">
    <property type="protein sequence ID" value="ALX50183.1"/>
    <property type="molecule type" value="Genomic_DNA"/>
</dbReference>
<feature type="transmembrane region" description="Helical" evidence="14">
    <location>
        <begin position="446"/>
        <end position="465"/>
    </location>
</feature>
<evidence type="ECO:0000256" key="13">
    <source>
        <dbReference type="RuleBase" id="RU362091"/>
    </source>
</evidence>
<dbReference type="AlphaFoldDB" id="A0A0U4F3V1"/>
<feature type="transmembrane region" description="Helical" evidence="14">
    <location>
        <begin position="272"/>
        <end position="298"/>
    </location>
</feature>
<dbReference type="InterPro" id="IPR011851">
    <property type="entry name" value="Na/Pro_symporter"/>
</dbReference>
<feature type="transmembrane region" description="Helical" evidence="14">
    <location>
        <begin position="366"/>
        <end position="385"/>
    </location>
</feature>
<feature type="transmembrane region" description="Helical" evidence="14">
    <location>
        <begin position="44"/>
        <end position="61"/>
    </location>
</feature>
<dbReference type="GO" id="GO:0005886">
    <property type="term" value="C:plasma membrane"/>
    <property type="evidence" value="ECO:0007669"/>
    <property type="project" value="UniProtKB-SubCell"/>
</dbReference>
<dbReference type="Gene3D" id="1.20.1730.10">
    <property type="entry name" value="Sodium/glucose cotransporter"/>
    <property type="match status" value="1"/>
</dbReference>
<sequence>MNLDIIVFFIYLLAMLGIGLYFTRKASSSADHYLLGNRKIGAPVTAISMQSSSMSGFMFMGGPAQAFQEGWHALWYAIGDAGGSIVNLSVLGKRMRRMSQLLGALSPVEYLEKRFESTAVRVYGAVVAIIFLFAYAFAQFIAAGKALEAMSGFSYQMALVIGIGVIVAYTVLGGFLAVAFSGFVQGIIMLIGVSIIGAMVLPQVGGLSGLNAQLAEIDPTYLSIWGKDLIYYGQWGVILGAVLIYAIGYMGLPHVSVKHMSMEGGDTTKNAVLWSAGFNQLFTFTPYILGLSAIIIMPSVSDPEMVIPEMVYMVFPGILAAILLSAIMAAIMSTCDALLMQAGTTLSRDVYSRFINKKSSHKQQLLVSRLCILVGGIVGIVVAVYEPPTVFALVVFAFGVLGNTFMVPYIASVYSKSANKIGVLCAMVGGSVTNIVWELFTFQNATGIHPFLAGVLVSLIAMLVGNKFGTPPSDPILDAFDLAKQNKRIPKKLEKGIFDDLAPEAQSISRFLETNKNTQESAAVNLSTKETGQTTTFDKAYGYPERHSGVRLNLEG</sequence>
<dbReference type="CDD" id="cd11475">
    <property type="entry name" value="SLC5sbd_PutP"/>
    <property type="match status" value="1"/>
</dbReference>
<evidence type="ECO:0000313" key="16">
    <source>
        <dbReference type="Proteomes" id="UP000050331"/>
    </source>
</evidence>
<dbReference type="Proteomes" id="UP000050331">
    <property type="component" value="Chromosome"/>
</dbReference>
<dbReference type="Pfam" id="PF00474">
    <property type="entry name" value="SSF"/>
    <property type="match status" value="1"/>
</dbReference>
<keyword evidence="5 14" id="KW-0812">Transmembrane</keyword>
<keyword evidence="7 14" id="KW-1133">Transmembrane helix</keyword>
<organism evidence="15 16">
    <name type="scientific">Lentibacillus amyloliquefaciens</name>
    <dbReference type="NCBI Taxonomy" id="1472767"/>
    <lineage>
        <taxon>Bacteria</taxon>
        <taxon>Bacillati</taxon>
        <taxon>Bacillota</taxon>
        <taxon>Bacilli</taxon>
        <taxon>Bacillales</taxon>
        <taxon>Bacillaceae</taxon>
        <taxon>Lentibacillus</taxon>
    </lineage>
</organism>
<evidence type="ECO:0000256" key="4">
    <source>
        <dbReference type="ARBA" id="ARBA00022475"/>
    </source>
</evidence>
<comment type="function">
    <text evidence="14">Catalyzes the sodium-dependent uptake of extracellular L-proline.</text>
</comment>
<feature type="transmembrane region" description="Helical" evidence="14">
    <location>
        <begin position="391"/>
        <end position="414"/>
    </location>
</feature>
<keyword evidence="3 14" id="KW-0813">Transport</keyword>
<evidence type="ECO:0000256" key="6">
    <source>
        <dbReference type="ARBA" id="ARBA00022847"/>
    </source>
</evidence>
<proteinExistence type="inferred from homology"/>
<dbReference type="GO" id="GO:0015824">
    <property type="term" value="P:proline transport"/>
    <property type="evidence" value="ECO:0007669"/>
    <property type="project" value="UniProtKB-UniRule"/>
</dbReference>
<dbReference type="KEGG" id="lao:AOX59_17340"/>
<dbReference type="PANTHER" id="PTHR48086">
    <property type="entry name" value="SODIUM/PROLINE SYMPORTER-RELATED"/>
    <property type="match status" value="1"/>
</dbReference>
<name>A0A0U4F3V1_9BACI</name>
<dbReference type="NCBIfam" id="TIGR00813">
    <property type="entry name" value="sss"/>
    <property type="match status" value="1"/>
</dbReference>
<dbReference type="STRING" id="1472767.AOX59_17340"/>
<dbReference type="InterPro" id="IPR018212">
    <property type="entry name" value="Na/solute_symporter_CS"/>
</dbReference>
<dbReference type="PROSITE" id="PS00456">
    <property type="entry name" value="NA_SOLUT_SYMP_1"/>
    <property type="match status" value="1"/>
</dbReference>
<feature type="transmembrane region" description="Helical" evidence="14">
    <location>
        <begin position="73"/>
        <end position="91"/>
    </location>
</feature>
<keyword evidence="16" id="KW-1185">Reference proteome</keyword>
<dbReference type="InterPro" id="IPR038377">
    <property type="entry name" value="Na/Glc_symporter_sf"/>
</dbReference>
<dbReference type="GO" id="GO:0005298">
    <property type="term" value="F:proline:sodium symporter activity"/>
    <property type="evidence" value="ECO:0007669"/>
    <property type="project" value="UniProtKB-UniRule"/>
</dbReference>
<comment type="subcellular location">
    <subcellularLocation>
        <location evidence="1 14">Cell membrane</location>
        <topology evidence="1 14">Multi-pass membrane protein</topology>
    </subcellularLocation>
</comment>